<evidence type="ECO:0000313" key="3">
    <source>
        <dbReference type="Proteomes" id="UP000807353"/>
    </source>
</evidence>
<organism evidence="2 3">
    <name type="scientific">Collybia nuda</name>
    <dbReference type="NCBI Taxonomy" id="64659"/>
    <lineage>
        <taxon>Eukaryota</taxon>
        <taxon>Fungi</taxon>
        <taxon>Dikarya</taxon>
        <taxon>Basidiomycota</taxon>
        <taxon>Agaricomycotina</taxon>
        <taxon>Agaricomycetes</taxon>
        <taxon>Agaricomycetidae</taxon>
        <taxon>Agaricales</taxon>
        <taxon>Tricholomatineae</taxon>
        <taxon>Clitocybaceae</taxon>
        <taxon>Collybia</taxon>
    </lineage>
</organism>
<feature type="region of interest" description="Disordered" evidence="1">
    <location>
        <begin position="134"/>
        <end position="185"/>
    </location>
</feature>
<proteinExistence type="predicted"/>
<dbReference type="Proteomes" id="UP000807353">
    <property type="component" value="Unassembled WGS sequence"/>
</dbReference>
<protein>
    <submittedName>
        <fullName evidence="2">Uncharacterized protein</fullName>
    </submittedName>
</protein>
<dbReference type="AlphaFoldDB" id="A0A9P5Y1B7"/>
<evidence type="ECO:0000313" key="2">
    <source>
        <dbReference type="EMBL" id="KAF9459551.1"/>
    </source>
</evidence>
<dbReference type="EMBL" id="MU150314">
    <property type="protein sequence ID" value="KAF9459551.1"/>
    <property type="molecule type" value="Genomic_DNA"/>
</dbReference>
<reference evidence="2" key="1">
    <citation type="submission" date="2020-11" db="EMBL/GenBank/DDBJ databases">
        <authorList>
            <consortium name="DOE Joint Genome Institute"/>
            <person name="Ahrendt S."/>
            <person name="Riley R."/>
            <person name="Andreopoulos W."/>
            <person name="Labutti K."/>
            <person name="Pangilinan J."/>
            <person name="Ruiz-Duenas F.J."/>
            <person name="Barrasa J.M."/>
            <person name="Sanchez-Garcia M."/>
            <person name="Camarero S."/>
            <person name="Miyauchi S."/>
            <person name="Serrano A."/>
            <person name="Linde D."/>
            <person name="Babiker R."/>
            <person name="Drula E."/>
            <person name="Ayuso-Fernandez I."/>
            <person name="Pacheco R."/>
            <person name="Padilla G."/>
            <person name="Ferreira P."/>
            <person name="Barriuso J."/>
            <person name="Kellner H."/>
            <person name="Castanera R."/>
            <person name="Alfaro M."/>
            <person name="Ramirez L."/>
            <person name="Pisabarro A.G."/>
            <person name="Kuo A."/>
            <person name="Tritt A."/>
            <person name="Lipzen A."/>
            <person name="He G."/>
            <person name="Yan M."/>
            <person name="Ng V."/>
            <person name="Cullen D."/>
            <person name="Martin F."/>
            <person name="Rosso M.-N."/>
            <person name="Henrissat B."/>
            <person name="Hibbett D."/>
            <person name="Martinez A.T."/>
            <person name="Grigoriev I.V."/>
        </authorList>
    </citation>
    <scope>NUCLEOTIDE SEQUENCE</scope>
    <source>
        <strain evidence="2">CBS 247.69</strain>
    </source>
</reference>
<name>A0A9P5Y1B7_9AGAR</name>
<sequence length="185" mass="20414">MSSSFTPSGVVDMTKEKDWPANLGMLDWDSTSIVFTKRSLMEFLKYAGTTVDPNFTNIAKLPRYAKFDAPAGPLNDFKPSRRVRMVPGGPHSNIFDFDTDDDALSLAPLRPATPDKTPPAPAVALEEESGIDFGTSFKPSRRVRTNPGGNSTMSNFWDPAEVDQFKPTRRVRQGPGGQDNINEIF</sequence>
<gene>
    <name evidence="2" type="ORF">BDZ94DRAFT_1005173</name>
</gene>
<comment type="caution">
    <text evidence="2">The sequence shown here is derived from an EMBL/GenBank/DDBJ whole genome shotgun (WGS) entry which is preliminary data.</text>
</comment>
<keyword evidence="3" id="KW-1185">Reference proteome</keyword>
<evidence type="ECO:0000256" key="1">
    <source>
        <dbReference type="SAM" id="MobiDB-lite"/>
    </source>
</evidence>
<dbReference type="OrthoDB" id="4062651at2759"/>
<accession>A0A9P5Y1B7</accession>